<evidence type="ECO:0000313" key="1">
    <source>
        <dbReference type="EMBL" id="OMJ19991.1"/>
    </source>
</evidence>
<dbReference type="OrthoDB" id="5679662at2759"/>
<protein>
    <submittedName>
        <fullName evidence="1">Uncharacterized protein</fullName>
    </submittedName>
</protein>
<gene>
    <name evidence="1" type="ORF">AYI70_g4390</name>
</gene>
<sequence>MLYISSPGLFVCSRRFIASLFRILRNCWSTDPFPATMPIAPATPDSLLASPFIASLIAEFISSSPISSPSLFANSKNNTDPSTPLLFPTKQPPSCISLLLNPKLLLSISPFRSLTKLLSSTLLSTIPLSGSLTFENTFMLFPGTSTSAPNSLAFRSSTGFTQFCIICTSSAFEFSRYCCPIK</sequence>
<reference evidence="1 2" key="1">
    <citation type="submission" date="2017-01" db="EMBL/GenBank/DDBJ databases">
        <authorList>
            <person name="Mah S.A."/>
            <person name="Swanson W.J."/>
            <person name="Moy G.W."/>
            <person name="Vacquier V.D."/>
        </authorList>
    </citation>
    <scope>NUCLEOTIDE SEQUENCE [LARGE SCALE GENOMIC DNA]</scope>
    <source>
        <strain evidence="1 2">GSMNP</strain>
    </source>
</reference>
<dbReference type="AlphaFoldDB" id="A0A1R1XZ73"/>
<organism evidence="1 2">
    <name type="scientific">Smittium culicis</name>
    <dbReference type="NCBI Taxonomy" id="133412"/>
    <lineage>
        <taxon>Eukaryota</taxon>
        <taxon>Fungi</taxon>
        <taxon>Fungi incertae sedis</taxon>
        <taxon>Zoopagomycota</taxon>
        <taxon>Kickxellomycotina</taxon>
        <taxon>Harpellomycetes</taxon>
        <taxon>Harpellales</taxon>
        <taxon>Legeriomycetaceae</taxon>
        <taxon>Smittium</taxon>
    </lineage>
</organism>
<dbReference type="EMBL" id="LSSN01001350">
    <property type="protein sequence ID" value="OMJ19991.1"/>
    <property type="molecule type" value="Genomic_DNA"/>
</dbReference>
<accession>A0A1R1XZ73</accession>
<proteinExistence type="predicted"/>
<comment type="caution">
    <text evidence="1">The sequence shown here is derived from an EMBL/GenBank/DDBJ whole genome shotgun (WGS) entry which is preliminary data.</text>
</comment>
<keyword evidence="2" id="KW-1185">Reference proteome</keyword>
<name>A0A1R1XZ73_9FUNG</name>
<dbReference type="Proteomes" id="UP000187283">
    <property type="component" value="Unassembled WGS sequence"/>
</dbReference>
<evidence type="ECO:0000313" key="2">
    <source>
        <dbReference type="Proteomes" id="UP000187283"/>
    </source>
</evidence>